<feature type="chain" id="PRO_5014617300" evidence="1">
    <location>
        <begin position="21"/>
        <end position="110"/>
    </location>
</feature>
<organism evidence="2">
    <name type="scientific">Anopheles marajoara</name>
    <dbReference type="NCBI Taxonomy" id="58244"/>
    <lineage>
        <taxon>Eukaryota</taxon>
        <taxon>Metazoa</taxon>
        <taxon>Ecdysozoa</taxon>
        <taxon>Arthropoda</taxon>
        <taxon>Hexapoda</taxon>
        <taxon>Insecta</taxon>
        <taxon>Pterygota</taxon>
        <taxon>Neoptera</taxon>
        <taxon>Endopterygota</taxon>
        <taxon>Diptera</taxon>
        <taxon>Nematocera</taxon>
        <taxon>Culicoidea</taxon>
        <taxon>Culicidae</taxon>
        <taxon>Anophelinae</taxon>
        <taxon>Anopheles</taxon>
    </lineage>
</organism>
<dbReference type="AlphaFoldDB" id="A0A2M4C862"/>
<accession>A0A2M4C862</accession>
<proteinExistence type="predicted"/>
<reference evidence="2" key="1">
    <citation type="submission" date="2018-01" db="EMBL/GenBank/DDBJ databases">
        <title>An insight into the sialome of Amazonian anophelines.</title>
        <authorList>
            <person name="Ribeiro J.M."/>
            <person name="Scarpassa V."/>
            <person name="Calvo E."/>
        </authorList>
    </citation>
    <scope>NUCLEOTIDE SEQUENCE</scope>
    <source>
        <tissue evidence="2">Salivary glands</tissue>
    </source>
</reference>
<evidence type="ECO:0000256" key="1">
    <source>
        <dbReference type="SAM" id="SignalP"/>
    </source>
</evidence>
<protein>
    <submittedName>
        <fullName evidence="2">Putative secreted protein</fullName>
    </submittedName>
</protein>
<dbReference type="EMBL" id="GGFJ01012284">
    <property type="protein sequence ID" value="MBW61425.1"/>
    <property type="molecule type" value="Transcribed_RNA"/>
</dbReference>
<feature type="signal peptide" evidence="1">
    <location>
        <begin position="1"/>
        <end position="20"/>
    </location>
</feature>
<evidence type="ECO:0000313" key="2">
    <source>
        <dbReference type="EMBL" id="MBW61425.1"/>
    </source>
</evidence>
<sequence length="110" mass="12429">MEWILFLLFASTAIVPYVLKEAGGRGLLCGRILSMVLLIMNTEPQENQECIGRIHITPQEYNLKEMIENSITRTHTHTPFTPTSNRPQTDTRGPTLSFSLSFSIFSTPKC</sequence>
<name>A0A2M4C862_9DIPT</name>
<keyword evidence="1" id="KW-0732">Signal</keyword>